<sequence>MRRRKTFISILIAALVLYGLLIIDSANKEARKIELEKKVIGYIQKHEHNGQLHINFSKDLNLSFDKVYIFPPYTPEKEIKQHLGPRSQDLKPYGIHYRDDISLLVFVQNQEIKNVVELPSKYEVTHPGKPHQPYLIPSTVQINVAT</sequence>
<dbReference type="EMBL" id="RCVZ01000012">
    <property type="protein sequence ID" value="RLQ93758.1"/>
    <property type="molecule type" value="Genomic_DNA"/>
</dbReference>
<dbReference type="OrthoDB" id="8778044at2"/>
<accession>A0A3L7JSC8</accession>
<dbReference type="AlphaFoldDB" id="A0A3L7JSC8"/>
<dbReference type="Proteomes" id="UP000276770">
    <property type="component" value="Unassembled WGS sequence"/>
</dbReference>
<evidence type="ECO:0000313" key="2">
    <source>
        <dbReference type="Proteomes" id="UP000276770"/>
    </source>
</evidence>
<organism evidence="1 2">
    <name type="scientific">Falsibacillus albus</name>
    <dbReference type="NCBI Taxonomy" id="2478915"/>
    <lineage>
        <taxon>Bacteria</taxon>
        <taxon>Bacillati</taxon>
        <taxon>Bacillota</taxon>
        <taxon>Bacilli</taxon>
        <taxon>Bacillales</taxon>
        <taxon>Bacillaceae</taxon>
        <taxon>Falsibacillus</taxon>
    </lineage>
</organism>
<gene>
    <name evidence="1" type="ORF">D9X91_15905</name>
</gene>
<reference evidence="1 2" key="1">
    <citation type="submission" date="2018-10" db="EMBL/GenBank/DDBJ databases">
        <title>Falsibacillus sp. genome draft.</title>
        <authorList>
            <person name="Shi S."/>
        </authorList>
    </citation>
    <scope>NUCLEOTIDE SEQUENCE [LARGE SCALE GENOMIC DNA]</scope>
    <source>
        <strain evidence="1 2">GY 10110</strain>
    </source>
</reference>
<protein>
    <submittedName>
        <fullName evidence="1">Uncharacterized protein</fullName>
    </submittedName>
</protein>
<keyword evidence="2" id="KW-1185">Reference proteome</keyword>
<dbReference type="RefSeq" id="WP_121681640.1">
    <property type="nucleotide sequence ID" value="NZ_RCVZ01000012.1"/>
</dbReference>
<proteinExistence type="predicted"/>
<comment type="caution">
    <text evidence="1">The sequence shown here is derived from an EMBL/GenBank/DDBJ whole genome shotgun (WGS) entry which is preliminary data.</text>
</comment>
<evidence type="ECO:0000313" key="1">
    <source>
        <dbReference type="EMBL" id="RLQ93758.1"/>
    </source>
</evidence>
<name>A0A3L7JSC8_9BACI</name>